<evidence type="ECO:0000256" key="1">
    <source>
        <dbReference type="SAM" id="SignalP"/>
    </source>
</evidence>
<dbReference type="EMBL" id="CP017717">
    <property type="protein sequence ID" value="AQZ69611.1"/>
    <property type="molecule type" value="Genomic_DNA"/>
</dbReference>
<dbReference type="STRING" id="1909395.BKM31_56360"/>
<keyword evidence="3" id="KW-1185">Reference proteome</keyword>
<accession>A0A1V0AHB3</accession>
<sequence length="146" mass="16313">MRAIIGMAAAAVLITAQAGVAHAGTPPPWRKLTSFFVLPYSPHQNDVVRVLLHCPDEANHAIVGSTAFMLKGSWRTYREVGLGLSERGFARDGVIISRYAPPGHHEVRMKCVKVTIDQHTHLRKVKVLSRASAPLFVREFRVRQYF</sequence>
<feature type="chain" id="PRO_5013160550" evidence="1">
    <location>
        <begin position="24"/>
        <end position="146"/>
    </location>
</feature>
<feature type="signal peptide" evidence="1">
    <location>
        <begin position="1"/>
        <end position="23"/>
    </location>
</feature>
<proteinExistence type="predicted"/>
<dbReference type="KEGG" id="noa:BKM31_56360"/>
<dbReference type="OrthoDB" id="3539006at2"/>
<evidence type="ECO:0000313" key="3">
    <source>
        <dbReference type="Proteomes" id="UP000190797"/>
    </source>
</evidence>
<dbReference type="Proteomes" id="UP000190797">
    <property type="component" value="Chromosome"/>
</dbReference>
<evidence type="ECO:0000313" key="2">
    <source>
        <dbReference type="EMBL" id="AQZ69611.1"/>
    </source>
</evidence>
<dbReference type="AlphaFoldDB" id="A0A1V0AHB3"/>
<reference evidence="3" key="1">
    <citation type="journal article" date="2017" name="Med. Chem. Commun.">
        <title>Nonomuraea sp. ATCC 55076 harbours the largest actinomycete chromosome to date and the kistamicin biosynthetic gene cluster.</title>
        <authorList>
            <person name="Nazari B."/>
            <person name="Forneris C.C."/>
            <person name="Gibson M.I."/>
            <person name="Moon K."/>
            <person name="Schramma K.R."/>
            <person name="Seyedsayamdost M.R."/>
        </authorList>
    </citation>
    <scope>NUCLEOTIDE SEQUENCE [LARGE SCALE GENOMIC DNA]</scope>
    <source>
        <strain evidence="3">ATCC 55076</strain>
    </source>
</reference>
<gene>
    <name evidence="2" type="ORF">BKM31_56360</name>
</gene>
<dbReference type="RefSeq" id="WP_080046001.1">
    <property type="nucleotide sequence ID" value="NZ_CP017717.1"/>
</dbReference>
<organism evidence="2 3">
    <name type="scientific">[Actinomadura] parvosata subsp. kistnae</name>
    <dbReference type="NCBI Taxonomy" id="1909395"/>
    <lineage>
        <taxon>Bacteria</taxon>
        <taxon>Bacillati</taxon>
        <taxon>Actinomycetota</taxon>
        <taxon>Actinomycetes</taxon>
        <taxon>Streptosporangiales</taxon>
        <taxon>Streptosporangiaceae</taxon>
        <taxon>Nonomuraea</taxon>
    </lineage>
</organism>
<protein>
    <submittedName>
        <fullName evidence="2">Uncharacterized protein</fullName>
    </submittedName>
</protein>
<keyword evidence="1" id="KW-0732">Signal</keyword>
<name>A0A1V0AHB3_9ACTN</name>